<dbReference type="InterPro" id="IPR005122">
    <property type="entry name" value="Uracil-DNA_glycosylase-like"/>
</dbReference>
<dbReference type="Gene3D" id="3.40.470.10">
    <property type="entry name" value="Uracil-DNA glycosylase-like domain"/>
    <property type="match status" value="1"/>
</dbReference>
<dbReference type="NCBIfam" id="NF003591">
    <property type="entry name" value="PRK05254.1-4"/>
    <property type="match status" value="1"/>
</dbReference>
<dbReference type="NCBIfam" id="NF003589">
    <property type="entry name" value="PRK05254.1-2"/>
    <property type="match status" value="1"/>
</dbReference>
<evidence type="ECO:0000256" key="2">
    <source>
        <dbReference type="ARBA" id="ARBA00002631"/>
    </source>
</evidence>
<evidence type="ECO:0000256" key="7">
    <source>
        <dbReference type="ARBA" id="ARBA00022801"/>
    </source>
</evidence>
<protein>
    <recommendedName>
        <fullName evidence="5 9">Uracil-DNA glycosylase</fullName>
        <shortName evidence="9">UDG</shortName>
        <ecNumber evidence="4 9">3.2.2.27</ecNumber>
    </recommendedName>
</protein>
<evidence type="ECO:0000313" key="15">
    <source>
        <dbReference type="Proteomes" id="UP000192527"/>
    </source>
</evidence>
<evidence type="ECO:0000256" key="4">
    <source>
        <dbReference type="ARBA" id="ARBA00012030"/>
    </source>
</evidence>
<comment type="subcellular location">
    <subcellularLocation>
        <location evidence="9">Cytoplasm</location>
    </subcellularLocation>
</comment>
<dbReference type="InterPro" id="IPR018085">
    <property type="entry name" value="Ura-DNA_Glyclase_AS"/>
</dbReference>
<dbReference type="FunFam" id="3.40.470.10:FF:000001">
    <property type="entry name" value="Uracil-DNA glycosylase"/>
    <property type="match status" value="1"/>
</dbReference>
<dbReference type="InterPro" id="IPR002043">
    <property type="entry name" value="UDG_fam1"/>
</dbReference>
<dbReference type="GO" id="GO:0097510">
    <property type="term" value="P:base-excision repair, AP site formation via deaminated base removal"/>
    <property type="evidence" value="ECO:0007669"/>
    <property type="project" value="TreeGrafter"/>
</dbReference>
<keyword evidence="7 9" id="KW-0378">Hydrolase</keyword>
<dbReference type="PANTHER" id="PTHR11264">
    <property type="entry name" value="URACIL-DNA GLYCOSYLASE"/>
    <property type="match status" value="1"/>
</dbReference>
<dbReference type="SMART" id="SM00987">
    <property type="entry name" value="UreE_C"/>
    <property type="match status" value="1"/>
</dbReference>
<dbReference type="CDD" id="cd10027">
    <property type="entry name" value="UDG-F1-like"/>
    <property type="match status" value="1"/>
</dbReference>
<dbReference type="HAMAP" id="MF_00148">
    <property type="entry name" value="UDG"/>
    <property type="match status" value="1"/>
</dbReference>
<organism evidence="14 15">
    <name type="scientific">Halobacillus mangrovi</name>
    <dbReference type="NCBI Taxonomy" id="402384"/>
    <lineage>
        <taxon>Bacteria</taxon>
        <taxon>Bacillati</taxon>
        <taxon>Bacillota</taxon>
        <taxon>Bacilli</taxon>
        <taxon>Bacillales</taxon>
        <taxon>Bacillaceae</taxon>
        <taxon>Halobacillus</taxon>
    </lineage>
</organism>
<accession>A0A1W5ZVM0</accession>
<comment type="similarity">
    <text evidence="3 9 11">Belongs to the uracil-DNA glycosylase (UDG) superfamily. UNG family.</text>
</comment>
<dbReference type="STRING" id="402384.HM131_10900"/>
<dbReference type="AlphaFoldDB" id="A0A1W5ZVM0"/>
<sequence>MKILKNDWAEILEPEFKKEYYLQLREQLKQEYSENTIYPDMYEIFAALQHTSYEGTKVVILGQDPYHGPDQAHGFSFSVKPGITLPPSLRNIYKELENDLGITPPSHGYLKSWAEEGVLLLNNVLTVRAHQAHSHQGIGWEYFTDSVIERLNERKTPMVFILWGRHAQKKGASINRERHKVITSPHPSPLSAHRGFFGSRPFSKTNEFLKSTDQEPVDWSLPHSPDGIRAHSE</sequence>
<dbReference type="Proteomes" id="UP000192527">
    <property type="component" value="Chromosome"/>
</dbReference>
<evidence type="ECO:0000256" key="10">
    <source>
        <dbReference type="PROSITE-ProRule" id="PRU10072"/>
    </source>
</evidence>
<dbReference type="EMBL" id="CP020772">
    <property type="protein sequence ID" value="ARI77319.1"/>
    <property type="molecule type" value="Genomic_DNA"/>
</dbReference>
<evidence type="ECO:0000256" key="8">
    <source>
        <dbReference type="ARBA" id="ARBA00023204"/>
    </source>
</evidence>
<keyword evidence="6 9" id="KW-0227">DNA damage</keyword>
<comment type="catalytic activity">
    <reaction evidence="1 9 11">
        <text>Hydrolyzes single-stranded DNA or mismatched double-stranded DNA and polynucleotides, releasing free uracil.</text>
        <dbReference type="EC" id="3.2.2.27"/>
    </reaction>
</comment>
<dbReference type="SMART" id="SM00986">
    <property type="entry name" value="UDG"/>
    <property type="match status" value="1"/>
</dbReference>
<dbReference type="GO" id="GO:0005737">
    <property type="term" value="C:cytoplasm"/>
    <property type="evidence" value="ECO:0007669"/>
    <property type="project" value="UniProtKB-SubCell"/>
</dbReference>
<evidence type="ECO:0000256" key="5">
    <source>
        <dbReference type="ARBA" id="ARBA00018429"/>
    </source>
</evidence>
<dbReference type="SUPFAM" id="SSF52141">
    <property type="entry name" value="Uracil-DNA glycosylase-like"/>
    <property type="match status" value="1"/>
</dbReference>
<dbReference type="NCBIfam" id="NF003592">
    <property type="entry name" value="PRK05254.1-5"/>
    <property type="match status" value="1"/>
</dbReference>
<evidence type="ECO:0000256" key="3">
    <source>
        <dbReference type="ARBA" id="ARBA00008184"/>
    </source>
</evidence>
<evidence type="ECO:0000256" key="11">
    <source>
        <dbReference type="RuleBase" id="RU003780"/>
    </source>
</evidence>
<feature type="active site" description="Proton acceptor" evidence="9 10">
    <location>
        <position position="64"/>
    </location>
</feature>
<dbReference type="InterPro" id="IPR036895">
    <property type="entry name" value="Uracil-DNA_glycosylase-like_sf"/>
</dbReference>
<dbReference type="PANTHER" id="PTHR11264:SF0">
    <property type="entry name" value="URACIL-DNA GLYCOSYLASE"/>
    <property type="match status" value="1"/>
</dbReference>
<reference evidence="14 15" key="1">
    <citation type="submission" date="2017-04" db="EMBL/GenBank/DDBJ databases">
        <title>The whole genome sequencing and assembly of Halobacillus mangrovi strain.</title>
        <authorList>
            <person name="Lee S.-J."/>
            <person name="Park M.-K."/>
            <person name="Kim J.-Y."/>
            <person name="Lee Y.-J."/>
            <person name="Yi H."/>
            <person name="Bahn Y.-S."/>
            <person name="Kim J.F."/>
            <person name="Lee D.-W."/>
        </authorList>
    </citation>
    <scope>NUCLEOTIDE SEQUENCE [LARGE SCALE GENOMIC DNA]</scope>
    <source>
        <strain evidence="14 15">KTB 131</strain>
    </source>
</reference>
<proteinExistence type="inferred from homology"/>
<evidence type="ECO:0000256" key="6">
    <source>
        <dbReference type="ARBA" id="ARBA00022763"/>
    </source>
</evidence>
<comment type="function">
    <text evidence="2 9 11">Excises uracil residues from the DNA which can arise as a result of misincorporation of dUMP residues by DNA polymerase or due to deamination of cytosine.</text>
</comment>
<dbReference type="KEGG" id="hmn:HM131_10900"/>
<evidence type="ECO:0000259" key="13">
    <source>
        <dbReference type="SMART" id="SM00986"/>
    </source>
</evidence>
<dbReference type="Pfam" id="PF03167">
    <property type="entry name" value="UDG"/>
    <property type="match status" value="1"/>
</dbReference>
<evidence type="ECO:0000256" key="12">
    <source>
        <dbReference type="SAM" id="MobiDB-lite"/>
    </source>
</evidence>
<gene>
    <name evidence="9" type="primary">ung</name>
    <name evidence="14" type="ORF">HM131_10900</name>
</gene>
<dbReference type="GO" id="GO:0004844">
    <property type="term" value="F:uracil DNA N-glycosylase activity"/>
    <property type="evidence" value="ECO:0007669"/>
    <property type="project" value="UniProtKB-UniRule"/>
</dbReference>
<feature type="domain" description="Uracil-DNA glycosylase-like" evidence="13">
    <location>
        <begin position="49"/>
        <end position="209"/>
    </location>
</feature>
<dbReference type="NCBIfam" id="TIGR00628">
    <property type="entry name" value="ung"/>
    <property type="match status" value="1"/>
</dbReference>
<evidence type="ECO:0000313" key="14">
    <source>
        <dbReference type="EMBL" id="ARI77319.1"/>
    </source>
</evidence>
<name>A0A1W5ZVM0_9BACI</name>
<evidence type="ECO:0000256" key="9">
    <source>
        <dbReference type="HAMAP-Rule" id="MF_00148"/>
    </source>
</evidence>
<dbReference type="NCBIfam" id="NF003588">
    <property type="entry name" value="PRK05254.1-1"/>
    <property type="match status" value="1"/>
</dbReference>
<keyword evidence="15" id="KW-1185">Reference proteome</keyword>
<dbReference type="EC" id="3.2.2.27" evidence="4 9"/>
<feature type="region of interest" description="Disordered" evidence="12">
    <location>
        <begin position="210"/>
        <end position="233"/>
    </location>
</feature>
<keyword evidence="8 9" id="KW-0234">DNA repair</keyword>
<dbReference type="PROSITE" id="PS00130">
    <property type="entry name" value="U_DNA_GLYCOSYLASE"/>
    <property type="match status" value="1"/>
</dbReference>
<evidence type="ECO:0000256" key="1">
    <source>
        <dbReference type="ARBA" id="ARBA00001400"/>
    </source>
</evidence>
<keyword evidence="9" id="KW-0963">Cytoplasm</keyword>